<reference evidence="10 11" key="1">
    <citation type="submission" date="2016-10" db="EMBL/GenBank/DDBJ databases">
        <authorList>
            <person name="de Groot N.N."/>
        </authorList>
    </citation>
    <scope>NUCLEOTIDE SEQUENCE [LARGE SCALE GENOMIC DNA]</scope>
    <source>
        <strain evidence="10 11">DSM 2784</strain>
    </source>
</reference>
<evidence type="ECO:0000256" key="2">
    <source>
        <dbReference type="ARBA" id="ARBA00022475"/>
    </source>
</evidence>
<dbReference type="EMBL" id="FMWL01000030">
    <property type="protein sequence ID" value="SCZ82017.1"/>
    <property type="molecule type" value="Genomic_DNA"/>
</dbReference>
<dbReference type="GO" id="GO:0005737">
    <property type="term" value="C:cytoplasm"/>
    <property type="evidence" value="ECO:0007669"/>
    <property type="project" value="TreeGrafter"/>
</dbReference>
<keyword evidence="5" id="KW-0472">Membrane</keyword>
<evidence type="ECO:0000256" key="5">
    <source>
        <dbReference type="ARBA" id="ARBA00023136"/>
    </source>
</evidence>
<accession>A0A1G5S7C5</accession>
<sequence>MPKKKHPNDAPHQMDLEETFDLEEVEDEEEIEEIEEIEEDEDVYADGDDTTPEDEEPQAEGSDTDEKKAAKASPRKKRGSSKSKKARAGSTSSRILGTHNPPVPQRITETLEQNYMPYAMSVILSRAIPEIDGFKPSHRKLLYTMYKMKLLDGPRTKSANVVGQTMKLNPHGDQAIYATMVRLTKGYDALLQPYVDSKGNFGKVTSRDMRFAASRYTEVKLDGICNEIFKDIDKNTVDFVDNYDGRMKEPTLLPTVFPNVLVSANRGIAVGMASNICSFNLREVCQGVIEYLKNPGFDETKVFTGPDFPTGGYLLYDERQMADIYRTGSGSFKLRAKYRYDKSENLIEIYEIPYTTTVEAILEKIVDLIKNNKVKEISDLRDETDLSGLKIALELKRGVDPDALMAKLFRYTPCEDSFSCNFNLLIDGRPTVKGIKGILEAWLRFRKDCIRRRLNYDLLKLTDKLHLLYGLKAVVMDIDRAIRIIRETDEDSHVVPNLMAAFFIDELQANYVADIKLRHLNKEYVLERLTETKALEEQIEKIKKTLENEKEIDKIIITEQQQIIKKYGKDRKTEVVHLNEVRVHEEKTVIDAFPLKLFLTEHGYLKKVSLASLRMASSHKLKDEDRIVQAMDGTNGDDILFFTDKCQVYKFKAHEMDEHKASTLGHYVYNLIETEPDEKVLYVVNTSDYEGEMVFAFENGKVAKVPLKAYETKTYRKKLIKAYSDEAKPVGIFFTKDGGELFLVRRAGADAYTALAFDLALVAQKASKNTVGVQSVRLKKGSHVDYAMLTEPGSEIVAPYVVSKIPASGKVLDPMTLLELREKLEPVLEEA</sequence>
<dbReference type="InterPro" id="IPR035516">
    <property type="entry name" value="Gyrase/topoIV_suA_C"/>
</dbReference>
<dbReference type="InterPro" id="IPR013757">
    <property type="entry name" value="Topo_IIA_A_a_sf"/>
</dbReference>
<comment type="catalytic activity">
    <reaction evidence="1 7">
        <text>ATP-dependent breakage, passage and rejoining of double-stranded DNA.</text>
        <dbReference type="EC" id="5.6.2.2"/>
    </reaction>
</comment>
<dbReference type="Gene3D" id="3.30.1360.40">
    <property type="match status" value="1"/>
</dbReference>
<evidence type="ECO:0000256" key="7">
    <source>
        <dbReference type="PROSITE-ProRule" id="PRU01384"/>
    </source>
</evidence>
<dbReference type="SUPFAM" id="SSF56719">
    <property type="entry name" value="Type II DNA topoisomerase"/>
    <property type="match status" value="1"/>
</dbReference>
<dbReference type="Gene3D" id="3.90.199.10">
    <property type="entry name" value="Topoisomerase II, domain 5"/>
    <property type="match status" value="1"/>
</dbReference>
<dbReference type="Proteomes" id="UP000199208">
    <property type="component" value="Unassembled WGS sequence"/>
</dbReference>
<dbReference type="GO" id="GO:0009330">
    <property type="term" value="C:DNA topoisomerase type II (double strand cut, ATP-hydrolyzing) complex"/>
    <property type="evidence" value="ECO:0007669"/>
    <property type="project" value="TreeGrafter"/>
</dbReference>
<dbReference type="InterPro" id="IPR013760">
    <property type="entry name" value="Topo_IIA-like_dom_sf"/>
</dbReference>
<keyword evidence="2" id="KW-1003">Cell membrane</keyword>
<organism evidence="10 11">
    <name type="scientific">Acidaminobacter hydrogenoformans DSM 2784</name>
    <dbReference type="NCBI Taxonomy" id="1120920"/>
    <lineage>
        <taxon>Bacteria</taxon>
        <taxon>Bacillati</taxon>
        <taxon>Bacillota</taxon>
        <taxon>Clostridia</taxon>
        <taxon>Peptostreptococcales</taxon>
        <taxon>Acidaminobacteraceae</taxon>
        <taxon>Acidaminobacter</taxon>
    </lineage>
</organism>
<gene>
    <name evidence="10" type="ORF">SAMN03080599_03271</name>
</gene>
<dbReference type="Gene3D" id="2.120.10.90">
    <property type="entry name" value="DNA gyrase/topoisomerase IV, subunit A, C-terminal"/>
    <property type="match status" value="1"/>
</dbReference>
<dbReference type="GO" id="GO:0034335">
    <property type="term" value="F:DNA negative supercoiling activity"/>
    <property type="evidence" value="ECO:0007669"/>
    <property type="project" value="UniProtKB-ARBA"/>
</dbReference>
<dbReference type="AlphaFoldDB" id="A0A1G5S7C5"/>
<dbReference type="GO" id="GO:0003677">
    <property type="term" value="F:DNA binding"/>
    <property type="evidence" value="ECO:0007669"/>
    <property type="project" value="UniProtKB-UniRule"/>
</dbReference>
<dbReference type="PROSITE" id="PS52040">
    <property type="entry name" value="TOPO_IIA"/>
    <property type="match status" value="1"/>
</dbReference>
<evidence type="ECO:0000256" key="4">
    <source>
        <dbReference type="ARBA" id="ARBA00023125"/>
    </source>
</evidence>
<proteinExistence type="predicted"/>
<dbReference type="STRING" id="1120920.SAMN03080599_03271"/>
<evidence type="ECO:0000259" key="9">
    <source>
        <dbReference type="PROSITE" id="PS52040"/>
    </source>
</evidence>
<evidence type="ECO:0000313" key="10">
    <source>
        <dbReference type="EMBL" id="SCZ82017.1"/>
    </source>
</evidence>
<name>A0A1G5S7C5_9FIRM</name>
<evidence type="ECO:0000256" key="1">
    <source>
        <dbReference type="ARBA" id="ARBA00000185"/>
    </source>
</evidence>
<dbReference type="Pfam" id="PF00521">
    <property type="entry name" value="DNA_topoisoIV"/>
    <property type="match status" value="1"/>
</dbReference>
<feature type="compositionally biased region" description="Basic residues" evidence="8">
    <location>
        <begin position="73"/>
        <end position="87"/>
    </location>
</feature>
<evidence type="ECO:0000256" key="6">
    <source>
        <dbReference type="ARBA" id="ARBA00023235"/>
    </source>
</evidence>
<keyword evidence="11" id="KW-1185">Reference proteome</keyword>
<keyword evidence="3 7" id="KW-0799">Topoisomerase</keyword>
<dbReference type="InterPro" id="IPR050220">
    <property type="entry name" value="Type_II_DNA_Topoisomerases"/>
</dbReference>
<feature type="active site" description="O-(5'-phospho-DNA)-tyrosine intermediate" evidence="7">
    <location>
        <position position="216"/>
    </location>
</feature>
<evidence type="ECO:0000256" key="8">
    <source>
        <dbReference type="SAM" id="MobiDB-lite"/>
    </source>
</evidence>
<dbReference type="GO" id="GO:0006265">
    <property type="term" value="P:DNA topological change"/>
    <property type="evidence" value="ECO:0007669"/>
    <property type="project" value="UniProtKB-UniRule"/>
</dbReference>
<dbReference type="SUPFAM" id="SSF101904">
    <property type="entry name" value="GyrA/ParC C-terminal domain-like"/>
    <property type="match status" value="1"/>
</dbReference>
<feature type="compositionally biased region" description="Acidic residues" evidence="8">
    <location>
        <begin position="16"/>
        <end position="58"/>
    </location>
</feature>
<protein>
    <submittedName>
        <fullName evidence="10">DNA gyrase subunit A</fullName>
    </submittedName>
</protein>
<evidence type="ECO:0000256" key="3">
    <source>
        <dbReference type="ARBA" id="ARBA00023029"/>
    </source>
</evidence>
<dbReference type="SMART" id="SM00434">
    <property type="entry name" value="TOP4c"/>
    <property type="match status" value="1"/>
</dbReference>
<dbReference type="InterPro" id="IPR013758">
    <property type="entry name" value="Topo_IIA_A/C_ab"/>
</dbReference>
<keyword evidence="6 7" id="KW-0413">Isomerase</keyword>
<dbReference type="PANTHER" id="PTHR43493:SF1">
    <property type="entry name" value="DNA TOPOISOMERASE 4 SUBUNIT A"/>
    <property type="match status" value="1"/>
</dbReference>
<evidence type="ECO:0000313" key="11">
    <source>
        <dbReference type="Proteomes" id="UP000199208"/>
    </source>
</evidence>
<dbReference type="RefSeq" id="WP_242870951.1">
    <property type="nucleotide sequence ID" value="NZ_FMWL01000030.1"/>
</dbReference>
<dbReference type="Gene3D" id="1.10.268.10">
    <property type="entry name" value="Topoisomerase, domain 3"/>
    <property type="match status" value="1"/>
</dbReference>
<feature type="domain" description="Topo IIA-type catalytic" evidence="9">
    <location>
        <begin position="127"/>
        <end position="592"/>
    </location>
</feature>
<feature type="region of interest" description="Disordered" evidence="8">
    <location>
        <begin position="1"/>
        <end position="104"/>
    </location>
</feature>
<dbReference type="InterPro" id="IPR002205">
    <property type="entry name" value="Topo_IIA_dom_A"/>
</dbReference>
<dbReference type="PANTHER" id="PTHR43493">
    <property type="entry name" value="DNA GYRASE/TOPOISOMERASE SUBUNIT A"/>
    <property type="match status" value="1"/>
</dbReference>
<keyword evidence="4 7" id="KW-0238">DNA-binding</keyword>
<dbReference type="GO" id="GO:0005524">
    <property type="term" value="F:ATP binding"/>
    <property type="evidence" value="ECO:0007669"/>
    <property type="project" value="InterPro"/>
</dbReference>